<evidence type="ECO:0000256" key="3">
    <source>
        <dbReference type="ARBA" id="ARBA00022679"/>
    </source>
</evidence>
<dbReference type="NCBIfam" id="TIGR00312">
    <property type="entry name" value="cbiD"/>
    <property type="match status" value="1"/>
</dbReference>
<dbReference type="EC" id="2.1.1.195" evidence="5"/>
<dbReference type="PIRSF" id="PIRSF026782">
    <property type="entry name" value="CbiD"/>
    <property type="match status" value="1"/>
</dbReference>
<evidence type="ECO:0000256" key="4">
    <source>
        <dbReference type="ARBA" id="ARBA00022691"/>
    </source>
</evidence>
<dbReference type="GO" id="GO:0032259">
    <property type="term" value="P:methylation"/>
    <property type="evidence" value="ECO:0007669"/>
    <property type="project" value="UniProtKB-KW"/>
</dbReference>
<comment type="caution">
    <text evidence="6">The sequence shown here is derived from an EMBL/GenBank/DDBJ whole genome shotgun (WGS) entry which is preliminary data.</text>
</comment>
<organism evidence="6 7">
    <name type="scientific">Anaerosolibacter carboniphilus</name>
    <dbReference type="NCBI Taxonomy" id="1417629"/>
    <lineage>
        <taxon>Bacteria</taxon>
        <taxon>Bacillati</taxon>
        <taxon>Bacillota</taxon>
        <taxon>Clostridia</taxon>
        <taxon>Peptostreptococcales</taxon>
        <taxon>Thermotaleaceae</taxon>
        <taxon>Anaerosolibacter</taxon>
    </lineage>
</organism>
<dbReference type="PANTHER" id="PTHR35863">
    <property type="entry name" value="COBALT-PRECORRIN-5B C(1)-METHYLTRANSFERASE"/>
    <property type="match status" value="1"/>
</dbReference>
<evidence type="ECO:0000313" key="6">
    <source>
        <dbReference type="EMBL" id="MBB6214600.1"/>
    </source>
</evidence>
<evidence type="ECO:0000256" key="2">
    <source>
        <dbReference type="ARBA" id="ARBA00022603"/>
    </source>
</evidence>
<accession>A0A841KR89</accession>
<name>A0A841KR89_9FIRM</name>
<evidence type="ECO:0000256" key="5">
    <source>
        <dbReference type="HAMAP-Rule" id="MF_00787"/>
    </source>
</evidence>
<evidence type="ECO:0000313" key="7">
    <source>
        <dbReference type="Proteomes" id="UP000579281"/>
    </source>
</evidence>
<dbReference type="Proteomes" id="UP000579281">
    <property type="component" value="Unassembled WGS sequence"/>
</dbReference>
<protein>
    <recommendedName>
        <fullName evidence="5">Cobalt-precorrin-5B C(1)-methyltransferase</fullName>
        <ecNumber evidence="5">2.1.1.195</ecNumber>
    </recommendedName>
    <alternativeName>
        <fullName evidence="5">Cobalt-precorrin-6A synthase</fullName>
    </alternativeName>
</protein>
<keyword evidence="4 5" id="KW-0949">S-adenosyl-L-methionine</keyword>
<dbReference type="SUPFAM" id="SSF111342">
    <property type="entry name" value="CbiD-like"/>
    <property type="match status" value="1"/>
</dbReference>
<dbReference type="Gene3D" id="3.30.2110.10">
    <property type="entry name" value="CbiD-like"/>
    <property type="match status" value="1"/>
</dbReference>
<dbReference type="AlphaFoldDB" id="A0A841KR89"/>
<reference evidence="6 7" key="1">
    <citation type="submission" date="2020-08" db="EMBL/GenBank/DDBJ databases">
        <title>Genomic Encyclopedia of Type Strains, Phase IV (KMG-IV): sequencing the most valuable type-strain genomes for metagenomic binning, comparative biology and taxonomic classification.</title>
        <authorList>
            <person name="Goeker M."/>
        </authorList>
    </citation>
    <scope>NUCLEOTIDE SEQUENCE [LARGE SCALE GENOMIC DNA]</scope>
    <source>
        <strain evidence="6 7">DSM 103526</strain>
    </source>
</reference>
<dbReference type="EMBL" id="JACHEN010000003">
    <property type="protein sequence ID" value="MBB6214600.1"/>
    <property type="molecule type" value="Genomic_DNA"/>
</dbReference>
<comment type="pathway">
    <text evidence="5">Cofactor biosynthesis; adenosylcobalamin biosynthesis; cob(II)yrinate a,c-diamide from sirohydrochlorin (anaerobic route): step 6/10.</text>
</comment>
<gene>
    <name evidence="5" type="primary">cbiD</name>
    <name evidence="6" type="ORF">HNQ80_000683</name>
</gene>
<dbReference type="PANTHER" id="PTHR35863:SF1">
    <property type="entry name" value="COBALT-PRECORRIN-5B C(1)-METHYLTRANSFERASE"/>
    <property type="match status" value="1"/>
</dbReference>
<keyword evidence="1 5" id="KW-0169">Cobalamin biosynthesis</keyword>
<dbReference type="GO" id="GO:0008168">
    <property type="term" value="F:methyltransferase activity"/>
    <property type="evidence" value="ECO:0007669"/>
    <property type="project" value="UniProtKB-UniRule"/>
</dbReference>
<keyword evidence="7" id="KW-1185">Reference proteome</keyword>
<dbReference type="UniPathway" id="UPA00148">
    <property type="reaction ID" value="UER00227"/>
</dbReference>
<dbReference type="RefSeq" id="WP_207726835.1">
    <property type="nucleotide sequence ID" value="NZ_JACHEN010000003.1"/>
</dbReference>
<evidence type="ECO:0000256" key="1">
    <source>
        <dbReference type="ARBA" id="ARBA00022573"/>
    </source>
</evidence>
<proteinExistence type="inferred from homology"/>
<dbReference type="GO" id="GO:0019251">
    <property type="term" value="P:anaerobic cobalamin biosynthetic process"/>
    <property type="evidence" value="ECO:0007669"/>
    <property type="project" value="UniProtKB-UniRule"/>
</dbReference>
<dbReference type="NCBIfam" id="NF000849">
    <property type="entry name" value="PRK00075.1-1"/>
    <property type="match status" value="1"/>
</dbReference>
<keyword evidence="2 5" id="KW-0489">Methyltransferase</keyword>
<dbReference type="Pfam" id="PF01888">
    <property type="entry name" value="CbiD"/>
    <property type="match status" value="1"/>
</dbReference>
<keyword evidence="3 5" id="KW-0808">Transferase</keyword>
<dbReference type="InterPro" id="IPR002748">
    <property type="entry name" value="CbiD"/>
</dbReference>
<dbReference type="HAMAP" id="MF_00787">
    <property type="entry name" value="CbiD"/>
    <property type="match status" value="1"/>
</dbReference>
<comment type="similarity">
    <text evidence="5">Belongs to the CbiD family.</text>
</comment>
<comment type="catalytic activity">
    <reaction evidence="5">
        <text>Co-precorrin-5B + S-adenosyl-L-methionine = Co-precorrin-6A + S-adenosyl-L-homocysteine</text>
        <dbReference type="Rhea" id="RHEA:26285"/>
        <dbReference type="ChEBI" id="CHEBI:57856"/>
        <dbReference type="ChEBI" id="CHEBI:59789"/>
        <dbReference type="ChEBI" id="CHEBI:60063"/>
        <dbReference type="ChEBI" id="CHEBI:60064"/>
        <dbReference type="EC" id="2.1.1.195"/>
    </reaction>
</comment>
<comment type="function">
    <text evidence="5">Catalyzes the methylation of C-1 in cobalt-precorrin-5B to form cobalt-precorrin-6A.</text>
</comment>
<sequence length="373" mass="40330">MLERYIVKDGKKMRYGYTTGSCAAAAAKAAAMMALEGKKIEKVSIDTPKGWTLDLKIEEPSLGNRTAVCAVKKDGGDDPDNTDGILIEASCEILEVPGIEIKGGKGVGMVTKPGLQVPPGQPAINPIPRKMIYKEVLEVLPEGKGAVITISVPQGEEIAKKTFNPRLGIVGGISILGTSGIVEPMSEEAFKDSLALEISVAAEAGKERLILVPGNYGRDIAVDHYGLHKDMIIKTSNFVGFMLEKCVEHGIKQVLMIGHLGKFVKLAGGIFHTHSKVADGRIEILAANLALLGTKQQVIEELFQCVTTEAAMEIIDREGYNAVYDLLCNKAEQKAEQHVFKQLEIGVIMFSMDKKVIGLGNNAKRLVEEFKDE</sequence>
<dbReference type="InterPro" id="IPR036074">
    <property type="entry name" value="CbiD_sf"/>
</dbReference>